<dbReference type="GO" id="GO:0005886">
    <property type="term" value="C:plasma membrane"/>
    <property type="evidence" value="ECO:0007669"/>
    <property type="project" value="UniProtKB-SubCell"/>
</dbReference>
<keyword evidence="6 7" id="KW-0472">Membrane</keyword>
<dbReference type="InterPro" id="IPR011527">
    <property type="entry name" value="ABC1_TM_dom"/>
</dbReference>
<evidence type="ECO:0000256" key="4">
    <source>
        <dbReference type="ARBA" id="ARBA00022840"/>
    </source>
</evidence>
<keyword evidence="11" id="KW-1185">Reference proteome</keyword>
<evidence type="ECO:0000259" key="8">
    <source>
        <dbReference type="PROSITE" id="PS50893"/>
    </source>
</evidence>
<dbReference type="InterPro" id="IPR003593">
    <property type="entry name" value="AAA+_ATPase"/>
</dbReference>
<dbReference type="Gene3D" id="3.40.50.300">
    <property type="entry name" value="P-loop containing nucleotide triphosphate hydrolases"/>
    <property type="match status" value="1"/>
</dbReference>
<keyword evidence="4 10" id="KW-0067">ATP-binding</keyword>
<dbReference type="InterPro" id="IPR003439">
    <property type="entry name" value="ABC_transporter-like_ATP-bd"/>
</dbReference>
<evidence type="ECO:0000256" key="6">
    <source>
        <dbReference type="ARBA" id="ARBA00023136"/>
    </source>
</evidence>
<dbReference type="SMART" id="SM00382">
    <property type="entry name" value="AAA"/>
    <property type="match status" value="1"/>
</dbReference>
<dbReference type="Pfam" id="PF00664">
    <property type="entry name" value="ABC_membrane"/>
    <property type="match status" value="1"/>
</dbReference>
<keyword evidence="3" id="KW-0547">Nucleotide-binding</keyword>
<dbReference type="CDD" id="cd07346">
    <property type="entry name" value="ABC_6TM_exporters"/>
    <property type="match status" value="1"/>
</dbReference>
<evidence type="ECO:0000313" key="11">
    <source>
        <dbReference type="Proteomes" id="UP000587527"/>
    </source>
</evidence>
<feature type="domain" description="ABC transporter" evidence="8">
    <location>
        <begin position="318"/>
        <end position="538"/>
    </location>
</feature>
<evidence type="ECO:0000256" key="2">
    <source>
        <dbReference type="ARBA" id="ARBA00022692"/>
    </source>
</evidence>
<dbReference type="InterPro" id="IPR039421">
    <property type="entry name" value="Type_1_exporter"/>
</dbReference>
<dbReference type="AlphaFoldDB" id="A0A841BRT2"/>
<dbReference type="Pfam" id="PF00005">
    <property type="entry name" value="ABC_tran"/>
    <property type="match status" value="1"/>
</dbReference>
<proteinExistence type="predicted"/>
<comment type="caution">
    <text evidence="10">The sequence shown here is derived from an EMBL/GenBank/DDBJ whole genome shotgun (WGS) entry which is preliminary data.</text>
</comment>
<dbReference type="InterPro" id="IPR027417">
    <property type="entry name" value="P-loop_NTPase"/>
</dbReference>
<feature type="domain" description="ABC transmembrane type-1" evidence="9">
    <location>
        <begin position="13"/>
        <end position="289"/>
    </location>
</feature>
<dbReference type="GO" id="GO:0016887">
    <property type="term" value="F:ATP hydrolysis activity"/>
    <property type="evidence" value="ECO:0007669"/>
    <property type="project" value="InterPro"/>
</dbReference>
<evidence type="ECO:0000256" key="1">
    <source>
        <dbReference type="ARBA" id="ARBA00004651"/>
    </source>
</evidence>
<gene>
    <name evidence="10" type="ORF">F4553_003487</name>
</gene>
<feature type="transmembrane region" description="Helical" evidence="7">
    <location>
        <begin position="235"/>
        <end position="255"/>
    </location>
</feature>
<reference evidence="10 11" key="1">
    <citation type="submission" date="2020-08" db="EMBL/GenBank/DDBJ databases">
        <title>Sequencing the genomes of 1000 actinobacteria strains.</title>
        <authorList>
            <person name="Klenk H.-P."/>
        </authorList>
    </citation>
    <scope>NUCLEOTIDE SEQUENCE [LARGE SCALE GENOMIC DNA]</scope>
    <source>
        <strain evidence="10 11">DSM 45362</strain>
    </source>
</reference>
<dbReference type="PROSITE" id="PS00211">
    <property type="entry name" value="ABC_TRANSPORTER_1"/>
    <property type="match status" value="1"/>
</dbReference>
<dbReference type="PROSITE" id="PS51257">
    <property type="entry name" value="PROKAR_LIPOPROTEIN"/>
    <property type="match status" value="1"/>
</dbReference>
<evidence type="ECO:0000256" key="3">
    <source>
        <dbReference type="ARBA" id="ARBA00022741"/>
    </source>
</evidence>
<dbReference type="InterPro" id="IPR017871">
    <property type="entry name" value="ABC_transporter-like_CS"/>
</dbReference>
<organism evidence="10 11">
    <name type="scientific">Allocatelliglobosispora scoriae</name>
    <dbReference type="NCBI Taxonomy" id="643052"/>
    <lineage>
        <taxon>Bacteria</taxon>
        <taxon>Bacillati</taxon>
        <taxon>Actinomycetota</taxon>
        <taxon>Actinomycetes</taxon>
        <taxon>Micromonosporales</taxon>
        <taxon>Micromonosporaceae</taxon>
        <taxon>Allocatelliglobosispora</taxon>
    </lineage>
</organism>
<accession>A0A841BRT2</accession>
<feature type="transmembrane region" description="Helical" evidence="7">
    <location>
        <begin position="146"/>
        <end position="165"/>
    </location>
</feature>
<feature type="transmembrane region" description="Helical" evidence="7">
    <location>
        <begin position="9"/>
        <end position="28"/>
    </location>
</feature>
<evidence type="ECO:0000256" key="7">
    <source>
        <dbReference type="SAM" id="Phobius"/>
    </source>
</evidence>
<evidence type="ECO:0000313" key="10">
    <source>
        <dbReference type="EMBL" id="MBB5870108.1"/>
    </source>
</evidence>
<protein>
    <submittedName>
        <fullName evidence="10">ATP-binding cassette subfamily B protein</fullName>
    </submittedName>
</protein>
<dbReference type="SUPFAM" id="SSF52540">
    <property type="entry name" value="P-loop containing nucleoside triphosphate hydrolases"/>
    <property type="match status" value="1"/>
</dbReference>
<dbReference type="PROSITE" id="PS50929">
    <property type="entry name" value="ABC_TM1F"/>
    <property type="match status" value="1"/>
</dbReference>
<feature type="transmembrane region" description="Helical" evidence="7">
    <location>
        <begin position="267"/>
        <end position="288"/>
    </location>
</feature>
<dbReference type="SUPFAM" id="SSF90123">
    <property type="entry name" value="ABC transporter transmembrane region"/>
    <property type="match status" value="1"/>
</dbReference>
<keyword evidence="5 7" id="KW-1133">Transmembrane helix</keyword>
<dbReference type="PANTHER" id="PTHR43394">
    <property type="entry name" value="ATP-DEPENDENT PERMEASE MDL1, MITOCHONDRIAL"/>
    <property type="match status" value="1"/>
</dbReference>
<dbReference type="EMBL" id="JACHMN010000002">
    <property type="protein sequence ID" value="MBB5870108.1"/>
    <property type="molecule type" value="Genomic_DNA"/>
</dbReference>
<feature type="transmembrane region" description="Helical" evidence="7">
    <location>
        <begin position="119"/>
        <end position="140"/>
    </location>
</feature>
<dbReference type="Proteomes" id="UP000587527">
    <property type="component" value="Unassembled WGS sequence"/>
</dbReference>
<name>A0A841BRT2_9ACTN</name>
<sequence length="538" mass="56241">MGYDVRRAGWLPLLGVTALVGVACNLALPLVLGRAVDAVITGADTARWLGLTAIIIAVDVAVGVIDTFANTAVVAATTARLRHRLIRHLLAIGPAGLRPFDSGDLVTRLVGNTADAARLGLSVMLVGLAAITPIASVVLLAVIYPWLVLAFLTGLALVVVMLRVFTRQTGEAVAAYQRIQGGIAARLTESLAGARTVAAAGTASVEEHRILRTLPELHEQGAISWRVLARSAGQVAVVGPTVQVAVLIVGGIAMVHGRISPGDLLAAGQYAAMGLGLGGVAGLLNQYARARAGAQRGREVLDRSAVAYGRTPLPAGPGRLEFRAVTADVGEVRVEVDLAIPGGAAVAFVGVSGAGKSVVAELATRLREPSSGAILLDGVDLSELTHDDLRSAVGCAFARPVLVGRTIRDAIAPSGPAAAVATRAHDFIGKLPHAYDTLLAEAPMSGGERQRLGLARAWHAERLLVLDDATSSLDMVTEMQISNTLTDDAMRRTRLIMTHRLSTAARADLVVWLDGGRVRATGTHRVLWEDPAYREVFR</sequence>
<dbReference type="GO" id="GO:0005524">
    <property type="term" value="F:ATP binding"/>
    <property type="evidence" value="ECO:0007669"/>
    <property type="project" value="UniProtKB-KW"/>
</dbReference>
<dbReference type="PROSITE" id="PS50893">
    <property type="entry name" value="ABC_TRANSPORTER_2"/>
    <property type="match status" value="1"/>
</dbReference>
<evidence type="ECO:0000256" key="5">
    <source>
        <dbReference type="ARBA" id="ARBA00022989"/>
    </source>
</evidence>
<dbReference type="InterPro" id="IPR036640">
    <property type="entry name" value="ABC1_TM_sf"/>
</dbReference>
<keyword evidence="2 7" id="KW-0812">Transmembrane</keyword>
<feature type="transmembrane region" description="Helical" evidence="7">
    <location>
        <begin position="48"/>
        <end position="77"/>
    </location>
</feature>
<dbReference type="Gene3D" id="1.20.1560.10">
    <property type="entry name" value="ABC transporter type 1, transmembrane domain"/>
    <property type="match status" value="1"/>
</dbReference>
<comment type="subcellular location">
    <subcellularLocation>
        <location evidence="1">Cell membrane</location>
        <topology evidence="1">Multi-pass membrane protein</topology>
    </subcellularLocation>
</comment>
<dbReference type="RefSeq" id="WP_184837245.1">
    <property type="nucleotide sequence ID" value="NZ_JACHMN010000002.1"/>
</dbReference>
<dbReference type="GO" id="GO:0015421">
    <property type="term" value="F:ABC-type oligopeptide transporter activity"/>
    <property type="evidence" value="ECO:0007669"/>
    <property type="project" value="TreeGrafter"/>
</dbReference>
<dbReference type="PANTHER" id="PTHR43394:SF1">
    <property type="entry name" value="ATP-BINDING CASSETTE SUB-FAMILY B MEMBER 10, MITOCHONDRIAL"/>
    <property type="match status" value="1"/>
</dbReference>
<evidence type="ECO:0000259" key="9">
    <source>
        <dbReference type="PROSITE" id="PS50929"/>
    </source>
</evidence>